<comment type="caution">
    <text evidence="10">The sequence shown here is derived from an EMBL/GenBank/DDBJ whole genome shotgun (WGS) entry which is preliminary data.</text>
</comment>
<dbReference type="SMART" id="SM00220">
    <property type="entry name" value="S_TKc"/>
    <property type="match status" value="1"/>
</dbReference>
<evidence type="ECO:0000256" key="7">
    <source>
        <dbReference type="ARBA" id="ARBA00048679"/>
    </source>
</evidence>
<gene>
    <name evidence="10" type="ORF">ENUP19_0130G0043</name>
</gene>
<evidence type="ECO:0000256" key="8">
    <source>
        <dbReference type="PROSITE-ProRule" id="PRU10141"/>
    </source>
</evidence>
<dbReference type="Gene3D" id="3.30.200.20">
    <property type="entry name" value="Phosphorylase Kinase, domain 1"/>
    <property type="match status" value="1"/>
</dbReference>
<dbReference type="PROSITE" id="PS00108">
    <property type="entry name" value="PROTEIN_KINASE_ST"/>
    <property type="match status" value="1"/>
</dbReference>
<dbReference type="InterPro" id="IPR051681">
    <property type="entry name" value="Ser/Thr_Kinases-Pseudokinases"/>
</dbReference>
<dbReference type="Gene3D" id="1.10.510.10">
    <property type="entry name" value="Transferase(Phosphotransferase) domain 1"/>
    <property type="match status" value="1"/>
</dbReference>
<dbReference type="InterPro" id="IPR001245">
    <property type="entry name" value="Ser-Thr/Tyr_kinase_cat_dom"/>
</dbReference>
<keyword evidence="4" id="KW-0418">Kinase</keyword>
<evidence type="ECO:0000256" key="4">
    <source>
        <dbReference type="ARBA" id="ARBA00022777"/>
    </source>
</evidence>
<evidence type="ECO:0000313" key="11">
    <source>
        <dbReference type="Proteomes" id="UP001628156"/>
    </source>
</evidence>
<sequence length="582" mass="67145">MFPQQNITGFNTDTNQFNVPKNPISPETTLLFQNSRVSLQTTLPIQGSQTLVLEKEPTEISLLHSYDSIGTLQSRNALISDKEVVDYIRRGEVVGEGTFGKVYQSSISTHEKNCKYQRVAIKVLKQQNLSKEEMNQFMMEMSILSQLEHPNIVAFYKACINVPFMSILTEYISNGTLTMYLDKCPISLLNGLSIMKQIAEGMRYLHEHIPVILHLDLKSDNILVGENGSIKISDFGLSFFVSDNEVGHKTSRLIRGTPGYCSPESIDVSLFNRLPVDKKKKSDVFSFGIVFWEVIHAVYCKHYNRPYYEFPNLLQQPFALMNQVSSDKIILRPKIPVQCDSDVATLISMCFAHHYDSRPDFNDILEILNDYTKILQVNETPLIKQSMESMTPMNKLNFVKNQSETSELRHLKLMESEFLHEGKVYVLREFRCCFILYYGDSTIVSKRTGSIKISSESNFQLTLRFKFKNDNNIIRIEVPWMCFKNLGCVNENNEWIGILQLITYPKWSINGISTERHDIFDQFSVNFYTLENLQQFISSLKKISLKTKNPGRHMLMVLSKSKDISFTRVKPTDCRRRLFQDD</sequence>
<dbReference type="PROSITE" id="PS50011">
    <property type="entry name" value="PROTEIN_KINASE_DOM"/>
    <property type="match status" value="1"/>
</dbReference>
<dbReference type="PANTHER" id="PTHR44329">
    <property type="entry name" value="SERINE/THREONINE-PROTEIN KINASE TNNI3K-RELATED"/>
    <property type="match status" value="1"/>
</dbReference>
<evidence type="ECO:0000256" key="6">
    <source>
        <dbReference type="ARBA" id="ARBA00047899"/>
    </source>
</evidence>
<keyword evidence="11" id="KW-1185">Reference proteome</keyword>
<organism evidence="10 11">
    <name type="scientific">Entamoeba nuttalli</name>
    <dbReference type="NCBI Taxonomy" id="412467"/>
    <lineage>
        <taxon>Eukaryota</taxon>
        <taxon>Amoebozoa</taxon>
        <taxon>Evosea</taxon>
        <taxon>Archamoebae</taxon>
        <taxon>Mastigamoebida</taxon>
        <taxon>Entamoebidae</taxon>
        <taxon>Entamoeba</taxon>
    </lineage>
</organism>
<evidence type="ECO:0000256" key="5">
    <source>
        <dbReference type="ARBA" id="ARBA00022840"/>
    </source>
</evidence>
<feature type="binding site" evidence="8">
    <location>
        <position position="122"/>
    </location>
    <ligand>
        <name>ATP</name>
        <dbReference type="ChEBI" id="CHEBI:30616"/>
    </ligand>
</feature>
<dbReference type="InterPro" id="IPR000719">
    <property type="entry name" value="Prot_kinase_dom"/>
</dbReference>
<dbReference type="EMBL" id="BAAFRS010000130">
    <property type="protein sequence ID" value="GAB1223115.1"/>
    <property type="molecule type" value="Genomic_DNA"/>
</dbReference>
<dbReference type="Pfam" id="PF07714">
    <property type="entry name" value="PK_Tyr_Ser-Thr"/>
    <property type="match status" value="1"/>
</dbReference>
<comment type="catalytic activity">
    <reaction evidence="6">
        <text>L-threonyl-[protein] + ATP = O-phospho-L-threonyl-[protein] + ADP + H(+)</text>
        <dbReference type="Rhea" id="RHEA:46608"/>
        <dbReference type="Rhea" id="RHEA-COMP:11060"/>
        <dbReference type="Rhea" id="RHEA-COMP:11605"/>
        <dbReference type="ChEBI" id="CHEBI:15378"/>
        <dbReference type="ChEBI" id="CHEBI:30013"/>
        <dbReference type="ChEBI" id="CHEBI:30616"/>
        <dbReference type="ChEBI" id="CHEBI:61977"/>
        <dbReference type="ChEBI" id="CHEBI:456216"/>
        <dbReference type="EC" id="2.7.11.1"/>
    </reaction>
</comment>
<reference evidence="10 11" key="1">
    <citation type="journal article" date="2019" name="PLoS Negl. Trop. Dis.">
        <title>Whole genome sequencing of Entamoeba nuttalli reveals mammalian host-related molecular signatures and a novel octapeptide-repeat surface protein.</title>
        <authorList>
            <person name="Tanaka M."/>
            <person name="Makiuchi T."/>
            <person name="Komiyama T."/>
            <person name="Shiina T."/>
            <person name="Osaki K."/>
            <person name="Tachibana H."/>
        </authorList>
    </citation>
    <scope>NUCLEOTIDE SEQUENCE [LARGE SCALE GENOMIC DNA]</scope>
    <source>
        <strain evidence="10 11">P19-061405</strain>
    </source>
</reference>
<evidence type="ECO:0000259" key="9">
    <source>
        <dbReference type="PROSITE" id="PS50011"/>
    </source>
</evidence>
<feature type="domain" description="Protein kinase" evidence="9">
    <location>
        <begin position="88"/>
        <end position="372"/>
    </location>
</feature>
<dbReference type="PROSITE" id="PS00107">
    <property type="entry name" value="PROTEIN_KINASE_ATP"/>
    <property type="match status" value="1"/>
</dbReference>
<accession>A0ABQ0DJS3</accession>
<dbReference type="InterPro" id="IPR017441">
    <property type="entry name" value="Protein_kinase_ATP_BS"/>
</dbReference>
<keyword evidence="3 8" id="KW-0547">Nucleotide-binding</keyword>
<dbReference type="Proteomes" id="UP001628156">
    <property type="component" value="Unassembled WGS sequence"/>
</dbReference>
<evidence type="ECO:0000256" key="3">
    <source>
        <dbReference type="ARBA" id="ARBA00022741"/>
    </source>
</evidence>
<evidence type="ECO:0000313" key="10">
    <source>
        <dbReference type="EMBL" id="GAB1223115.1"/>
    </source>
</evidence>
<proteinExistence type="predicted"/>
<dbReference type="SUPFAM" id="SSF56112">
    <property type="entry name" value="Protein kinase-like (PK-like)"/>
    <property type="match status" value="1"/>
</dbReference>
<keyword evidence="5 8" id="KW-0067">ATP-binding</keyword>
<comment type="catalytic activity">
    <reaction evidence="7">
        <text>L-seryl-[protein] + ATP = O-phospho-L-seryl-[protein] + ADP + H(+)</text>
        <dbReference type="Rhea" id="RHEA:17989"/>
        <dbReference type="Rhea" id="RHEA-COMP:9863"/>
        <dbReference type="Rhea" id="RHEA-COMP:11604"/>
        <dbReference type="ChEBI" id="CHEBI:15378"/>
        <dbReference type="ChEBI" id="CHEBI:29999"/>
        <dbReference type="ChEBI" id="CHEBI:30616"/>
        <dbReference type="ChEBI" id="CHEBI:83421"/>
        <dbReference type="ChEBI" id="CHEBI:456216"/>
        <dbReference type="EC" id="2.7.11.1"/>
    </reaction>
</comment>
<evidence type="ECO:0000256" key="1">
    <source>
        <dbReference type="ARBA" id="ARBA00022527"/>
    </source>
</evidence>
<protein>
    <recommendedName>
        <fullName evidence="9">Protein kinase domain-containing protein</fullName>
    </recommendedName>
</protein>
<evidence type="ECO:0000256" key="2">
    <source>
        <dbReference type="ARBA" id="ARBA00022679"/>
    </source>
</evidence>
<dbReference type="InterPro" id="IPR008271">
    <property type="entry name" value="Ser/Thr_kinase_AS"/>
</dbReference>
<keyword evidence="1" id="KW-0723">Serine/threonine-protein kinase</keyword>
<dbReference type="InterPro" id="IPR011009">
    <property type="entry name" value="Kinase-like_dom_sf"/>
</dbReference>
<name>A0ABQ0DJS3_9EUKA</name>
<dbReference type="PANTHER" id="PTHR44329:SF288">
    <property type="entry name" value="MITOGEN-ACTIVATED PROTEIN KINASE KINASE KINASE 20"/>
    <property type="match status" value="1"/>
</dbReference>
<keyword evidence="2" id="KW-0808">Transferase</keyword>